<dbReference type="STRING" id="45074.Lsan_3996"/>
<dbReference type="Pfam" id="PF04972">
    <property type="entry name" value="BON"/>
    <property type="match status" value="2"/>
</dbReference>
<dbReference type="PROSITE" id="PS50914">
    <property type="entry name" value="BON"/>
    <property type="match status" value="2"/>
</dbReference>
<dbReference type="InterPro" id="IPR051686">
    <property type="entry name" value="Lipoprotein_DolP"/>
</dbReference>
<gene>
    <name evidence="3" type="ORF">Lsan_3996</name>
</gene>
<dbReference type="SMART" id="SM00749">
    <property type="entry name" value="BON"/>
    <property type="match status" value="2"/>
</dbReference>
<dbReference type="OrthoDB" id="9783990at2"/>
<keyword evidence="3" id="KW-0449">Lipoprotein</keyword>
<evidence type="ECO:0000313" key="4">
    <source>
        <dbReference type="Proteomes" id="UP000054703"/>
    </source>
</evidence>
<proteinExistence type="predicted"/>
<feature type="domain" description="BON" evidence="2">
    <location>
        <begin position="46"/>
        <end position="114"/>
    </location>
</feature>
<dbReference type="PROSITE" id="PS51257">
    <property type="entry name" value="PROKAR_LIPOPROTEIN"/>
    <property type="match status" value="1"/>
</dbReference>
<dbReference type="Proteomes" id="UP000054703">
    <property type="component" value="Unassembled WGS sequence"/>
</dbReference>
<protein>
    <submittedName>
        <fullName evidence="3">Putative lipoprotein</fullName>
    </submittedName>
</protein>
<dbReference type="RefSeq" id="WP_058515872.1">
    <property type="nucleotide sequence ID" value="NZ_CAAAIH010000006.1"/>
</dbReference>
<accession>A0A0W0YA69</accession>
<organism evidence="3 4">
    <name type="scientific">Legionella santicrucis</name>
    <dbReference type="NCBI Taxonomy" id="45074"/>
    <lineage>
        <taxon>Bacteria</taxon>
        <taxon>Pseudomonadati</taxon>
        <taxon>Pseudomonadota</taxon>
        <taxon>Gammaproteobacteria</taxon>
        <taxon>Legionellales</taxon>
        <taxon>Legionellaceae</taxon>
        <taxon>Legionella</taxon>
    </lineage>
</organism>
<dbReference type="PANTHER" id="PTHR34606:SF4">
    <property type="entry name" value="OUTER MEMBRANE LIPOPROTEIN DOLP"/>
    <property type="match status" value="1"/>
</dbReference>
<name>A0A0W0YA69_9GAMM</name>
<comment type="caution">
    <text evidence="3">The sequence shown here is derived from an EMBL/GenBank/DDBJ whole genome shotgun (WGS) entry which is preliminary data.</text>
</comment>
<dbReference type="EMBL" id="LNYU01000091">
    <property type="protein sequence ID" value="KTD53586.1"/>
    <property type="molecule type" value="Genomic_DNA"/>
</dbReference>
<reference evidence="3 4" key="1">
    <citation type="submission" date="2015-11" db="EMBL/GenBank/DDBJ databases">
        <title>Genomic analysis of 38 Legionella species identifies large and diverse effector repertoires.</title>
        <authorList>
            <person name="Burstein D."/>
            <person name="Amaro F."/>
            <person name="Zusman T."/>
            <person name="Lifshitz Z."/>
            <person name="Cohen O."/>
            <person name="Gilbert J.A."/>
            <person name="Pupko T."/>
            <person name="Shuman H.A."/>
            <person name="Segal G."/>
        </authorList>
    </citation>
    <scope>NUCLEOTIDE SEQUENCE [LARGE SCALE GENOMIC DNA]</scope>
    <source>
        <strain evidence="3 4">SC-63-C7</strain>
    </source>
</reference>
<evidence type="ECO:0000256" key="1">
    <source>
        <dbReference type="ARBA" id="ARBA00022729"/>
    </source>
</evidence>
<keyword evidence="4" id="KW-1185">Reference proteome</keyword>
<dbReference type="AlphaFoldDB" id="A0A0W0YA69"/>
<dbReference type="InterPro" id="IPR014004">
    <property type="entry name" value="Transpt-assoc_nodulatn_dom_bac"/>
</dbReference>
<keyword evidence="1" id="KW-0732">Signal</keyword>
<evidence type="ECO:0000313" key="3">
    <source>
        <dbReference type="EMBL" id="KTD53586.1"/>
    </source>
</evidence>
<feature type="domain" description="BON" evidence="2">
    <location>
        <begin position="123"/>
        <end position="190"/>
    </location>
</feature>
<evidence type="ECO:0000259" key="2">
    <source>
        <dbReference type="PROSITE" id="PS50914"/>
    </source>
</evidence>
<dbReference type="PATRIC" id="fig|45074.5.peg.4291"/>
<sequence length="190" mass="20890">MHLKLKSIFFLLIISLLTGCVAAVVTGAGAVAGMVYDRRGVVTMEADARLFHLIHKAIITNHQFSDSRVIVTSFNRVVLLVGQTPTPSLRILAEKIARGTPGVHRVYNEITVGYPIPLTERSKDSWITSQVRSKMLAKKGLESGSIRIVTENGVVYLMGIVHDEQAALAVDAARRVNGVRKVVKTFQYIH</sequence>
<dbReference type="InterPro" id="IPR007055">
    <property type="entry name" value="BON_dom"/>
</dbReference>
<dbReference type="Gene3D" id="3.30.1340.30">
    <property type="match status" value="2"/>
</dbReference>
<dbReference type="PANTHER" id="PTHR34606">
    <property type="entry name" value="BON DOMAIN-CONTAINING PROTEIN"/>
    <property type="match status" value="1"/>
</dbReference>